<feature type="region of interest" description="Disordered" evidence="1">
    <location>
        <begin position="413"/>
        <end position="456"/>
    </location>
</feature>
<evidence type="ECO:0000313" key="3">
    <source>
        <dbReference type="Proteomes" id="UP001595075"/>
    </source>
</evidence>
<feature type="region of interest" description="Disordered" evidence="1">
    <location>
        <begin position="203"/>
        <end position="222"/>
    </location>
</feature>
<name>A0ABR4C852_9HELO</name>
<comment type="caution">
    <text evidence="2">The sequence shown here is derived from an EMBL/GenBank/DDBJ whole genome shotgun (WGS) entry which is preliminary data.</text>
</comment>
<dbReference type="Proteomes" id="UP001595075">
    <property type="component" value="Unassembled WGS sequence"/>
</dbReference>
<proteinExistence type="predicted"/>
<evidence type="ECO:0000256" key="1">
    <source>
        <dbReference type="SAM" id="MobiDB-lite"/>
    </source>
</evidence>
<reference evidence="2 3" key="1">
    <citation type="journal article" date="2024" name="Commun. Biol.">
        <title>Comparative genomic analysis of thermophilic fungi reveals convergent evolutionary adaptations and gene losses.</title>
        <authorList>
            <person name="Steindorff A.S."/>
            <person name="Aguilar-Pontes M.V."/>
            <person name="Robinson A.J."/>
            <person name="Andreopoulos B."/>
            <person name="LaButti K."/>
            <person name="Kuo A."/>
            <person name="Mondo S."/>
            <person name="Riley R."/>
            <person name="Otillar R."/>
            <person name="Haridas S."/>
            <person name="Lipzen A."/>
            <person name="Grimwood J."/>
            <person name="Schmutz J."/>
            <person name="Clum A."/>
            <person name="Reid I.D."/>
            <person name="Moisan M.C."/>
            <person name="Butler G."/>
            <person name="Nguyen T.T.M."/>
            <person name="Dewar K."/>
            <person name="Conant G."/>
            <person name="Drula E."/>
            <person name="Henrissat B."/>
            <person name="Hansel C."/>
            <person name="Singer S."/>
            <person name="Hutchinson M.I."/>
            <person name="de Vries R.P."/>
            <person name="Natvig D.O."/>
            <person name="Powell A.J."/>
            <person name="Tsang A."/>
            <person name="Grigoriev I.V."/>
        </authorList>
    </citation>
    <scope>NUCLEOTIDE SEQUENCE [LARGE SCALE GENOMIC DNA]</scope>
    <source>
        <strain evidence="2 3">CBS 494.80</strain>
    </source>
</reference>
<sequence length="548" mass="59837">MEPASFKNGADLESNPFELEFTAYLNLGVLGQEEPEIALDKADSEVSLPASKPTSSRETSDPEHTMLRNASTCTNRPIALSDPLPSSCHHFPQDAYNTRVSLFRDPVANTQVDNGSGPYGFYASNDTRGQSKNAPYETSNSGTAANQSLEVPALMGDLQAGDDDRNSRWSHMDPSHTSNTVHQVVQPRTDNHFHHPDRMAMPQASNQVHEHRPRKRKQNSDTADARMIKTILISPHEPNKEALQLGARGFPSSRDISEGEFRIDSAGEPMQSYGDASNEFGKRLPHTTASSIQQDPYVLPSEPVSEPVTGFINRAVEGNRYSMGLATSNGRIVTSQPASGPQRTTASSNNVGISNIATESKRRQPSYARESSNEDQSPQKKPRYNDYQEETHADVGLINNHHGQAALSILPSSRTGSDEVEPQGQQDHNAGHLPNRSTNSVTSSLPPEAPASLPGLPKQAPMNLVLHSSTFTVPYGFGTVQPVGKGTCVEFPCGNPAMVSRKGYTETNSGYADKHSMIKYRNEILEANEVCRQHGLYFDSSKMLQKVS</sequence>
<feature type="region of interest" description="Disordered" evidence="1">
    <location>
        <begin position="109"/>
        <end position="147"/>
    </location>
</feature>
<feature type="region of interest" description="Disordered" evidence="1">
    <location>
        <begin position="332"/>
        <end position="384"/>
    </location>
</feature>
<organism evidence="2 3">
    <name type="scientific">Oculimacula yallundae</name>
    <dbReference type="NCBI Taxonomy" id="86028"/>
    <lineage>
        <taxon>Eukaryota</taxon>
        <taxon>Fungi</taxon>
        <taxon>Dikarya</taxon>
        <taxon>Ascomycota</taxon>
        <taxon>Pezizomycotina</taxon>
        <taxon>Leotiomycetes</taxon>
        <taxon>Helotiales</taxon>
        <taxon>Ploettnerulaceae</taxon>
        <taxon>Oculimacula</taxon>
    </lineage>
</organism>
<evidence type="ECO:0000313" key="2">
    <source>
        <dbReference type="EMBL" id="KAL2066095.1"/>
    </source>
</evidence>
<accession>A0ABR4C852</accession>
<feature type="compositionally biased region" description="Polar residues" evidence="1">
    <location>
        <begin position="332"/>
        <end position="358"/>
    </location>
</feature>
<protein>
    <submittedName>
        <fullName evidence="2">Uncharacterized protein</fullName>
    </submittedName>
</protein>
<feature type="compositionally biased region" description="Low complexity" evidence="1">
    <location>
        <begin position="443"/>
        <end position="456"/>
    </location>
</feature>
<gene>
    <name evidence="2" type="ORF">VTL71DRAFT_2166</name>
</gene>
<feature type="region of interest" description="Disordered" evidence="1">
    <location>
        <begin position="161"/>
        <end position="181"/>
    </location>
</feature>
<dbReference type="EMBL" id="JAZHXI010000011">
    <property type="protein sequence ID" value="KAL2066095.1"/>
    <property type="molecule type" value="Genomic_DNA"/>
</dbReference>
<feature type="compositionally biased region" description="Polar residues" evidence="1">
    <location>
        <begin position="124"/>
        <end position="147"/>
    </location>
</feature>
<keyword evidence="3" id="KW-1185">Reference proteome</keyword>
<feature type="compositionally biased region" description="Basic and acidic residues" evidence="1">
    <location>
        <begin position="162"/>
        <end position="174"/>
    </location>
</feature>
<feature type="region of interest" description="Disordered" evidence="1">
    <location>
        <begin position="40"/>
        <end position="66"/>
    </location>
</feature>
<feature type="region of interest" description="Disordered" evidence="1">
    <location>
        <begin position="263"/>
        <end position="283"/>
    </location>
</feature>